<keyword evidence="1" id="KW-0472">Membrane</keyword>
<evidence type="ECO:0000313" key="3">
    <source>
        <dbReference type="Proteomes" id="UP001516400"/>
    </source>
</evidence>
<proteinExistence type="predicted"/>
<dbReference type="Proteomes" id="UP001516400">
    <property type="component" value="Unassembled WGS sequence"/>
</dbReference>
<keyword evidence="1" id="KW-0812">Transmembrane</keyword>
<protein>
    <submittedName>
        <fullName evidence="2">Uncharacterized protein</fullName>
    </submittedName>
</protein>
<dbReference type="AlphaFoldDB" id="A0ABD2NV47"/>
<name>A0ABD2NV47_9CUCU</name>
<evidence type="ECO:0000256" key="1">
    <source>
        <dbReference type="SAM" id="Phobius"/>
    </source>
</evidence>
<reference evidence="2 3" key="1">
    <citation type="journal article" date="2021" name="BMC Biol.">
        <title>Horizontally acquired antibacterial genes associated with adaptive radiation of ladybird beetles.</title>
        <authorList>
            <person name="Li H.S."/>
            <person name="Tang X.F."/>
            <person name="Huang Y.H."/>
            <person name="Xu Z.Y."/>
            <person name="Chen M.L."/>
            <person name="Du X.Y."/>
            <person name="Qiu B.Y."/>
            <person name="Chen P.T."/>
            <person name="Zhang W."/>
            <person name="Slipinski A."/>
            <person name="Escalona H.E."/>
            <person name="Waterhouse R.M."/>
            <person name="Zwick A."/>
            <person name="Pang H."/>
        </authorList>
    </citation>
    <scope>NUCLEOTIDE SEQUENCE [LARGE SCALE GENOMIC DNA]</scope>
    <source>
        <strain evidence="2">SYSU2018</strain>
    </source>
</reference>
<sequence length="102" mass="11651">MKDVVYPTIFSASLTALFQSGLFSGIFLKPGADAKFRSQKIAFAPTPITRVFRRKLEEIFDSDIFTEVFQRSLAIISRRISRKLKPSARRSESWPTYLSMPS</sequence>
<keyword evidence="1" id="KW-1133">Transmembrane helix</keyword>
<evidence type="ECO:0000313" key="2">
    <source>
        <dbReference type="EMBL" id="KAL3282592.1"/>
    </source>
</evidence>
<organism evidence="2 3">
    <name type="scientific">Cryptolaemus montrouzieri</name>
    <dbReference type="NCBI Taxonomy" id="559131"/>
    <lineage>
        <taxon>Eukaryota</taxon>
        <taxon>Metazoa</taxon>
        <taxon>Ecdysozoa</taxon>
        <taxon>Arthropoda</taxon>
        <taxon>Hexapoda</taxon>
        <taxon>Insecta</taxon>
        <taxon>Pterygota</taxon>
        <taxon>Neoptera</taxon>
        <taxon>Endopterygota</taxon>
        <taxon>Coleoptera</taxon>
        <taxon>Polyphaga</taxon>
        <taxon>Cucujiformia</taxon>
        <taxon>Coccinelloidea</taxon>
        <taxon>Coccinellidae</taxon>
        <taxon>Scymninae</taxon>
        <taxon>Scymnini</taxon>
        <taxon>Cryptolaemus</taxon>
    </lineage>
</organism>
<gene>
    <name evidence="2" type="ORF">HHI36_005768</name>
</gene>
<accession>A0ABD2NV47</accession>
<keyword evidence="3" id="KW-1185">Reference proteome</keyword>
<dbReference type="EMBL" id="JABFTP020000144">
    <property type="protein sequence ID" value="KAL3282592.1"/>
    <property type="molecule type" value="Genomic_DNA"/>
</dbReference>
<feature type="transmembrane region" description="Helical" evidence="1">
    <location>
        <begin position="6"/>
        <end position="28"/>
    </location>
</feature>
<comment type="caution">
    <text evidence="2">The sequence shown here is derived from an EMBL/GenBank/DDBJ whole genome shotgun (WGS) entry which is preliminary data.</text>
</comment>